<dbReference type="SUPFAM" id="SSF50494">
    <property type="entry name" value="Trypsin-like serine proteases"/>
    <property type="match status" value="1"/>
</dbReference>
<dbReference type="Gene3D" id="2.40.10.10">
    <property type="entry name" value="Trypsin-like serine proteases"/>
    <property type="match status" value="2"/>
</dbReference>
<evidence type="ECO:0000313" key="2">
    <source>
        <dbReference type="Proteomes" id="UP001483337"/>
    </source>
</evidence>
<dbReference type="RefSeq" id="WP_353932195.1">
    <property type="nucleotide sequence ID" value="NZ_CP150886.1"/>
</dbReference>
<organism evidence="1 2">
    <name type="scientific">Okeanomitos corallinicola TIOX110</name>
    <dbReference type="NCBI Taxonomy" id="3133117"/>
    <lineage>
        <taxon>Bacteria</taxon>
        <taxon>Bacillati</taxon>
        <taxon>Cyanobacteriota</taxon>
        <taxon>Cyanophyceae</taxon>
        <taxon>Nostocales</taxon>
        <taxon>Aphanizomenonaceae</taxon>
        <taxon>Okeanomitos</taxon>
    </lineage>
</organism>
<dbReference type="PANTHER" id="PTHR36234">
    <property type="entry name" value="LYSYL ENDOPEPTIDASE"/>
    <property type="match status" value="1"/>
</dbReference>
<reference evidence="1 2" key="1">
    <citation type="submission" date="2024-04" db="EMBL/GenBank/DDBJ databases">
        <title>Okeanomitos corallinicola gen. &amp; sp. nov. (Nostocales, Cyanobacteria), a new toxic marine heterocyst-forming cyanobacterium from a coral reef.</title>
        <authorList>
            <person name="Li H."/>
            <person name="Li R."/>
            <person name="Kang J."/>
            <person name="Hii K.S."/>
            <person name="Mohamed H.F."/>
            <person name="Xu X."/>
            <person name="Luo Z."/>
        </authorList>
    </citation>
    <scope>NUCLEOTIDE SEQUENCE [LARGE SCALE GENOMIC DNA]</scope>
    <source>
        <strain evidence="1 2">TIOX110</strain>
    </source>
</reference>
<dbReference type="GO" id="GO:0006508">
    <property type="term" value="P:proteolysis"/>
    <property type="evidence" value="ECO:0007669"/>
    <property type="project" value="UniProtKB-KW"/>
</dbReference>
<evidence type="ECO:0000313" key="1">
    <source>
        <dbReference type="EMBL" id="WZB89292.1"/>
    </source>
</evidence>
<dbReference type="InterPro" id="IPR043504">
    <property type="entry name" value="Peptidase_S1_PA_chymotrypsin"/>
</dbReference>
<dbReference type="GO" id="GO:0008233">
    <property type="term" value="F:peptidase activity"/>
    <property type="evidence" value="ECO:0007669"/>
    <property type="project" value="UniProtKB-KW"/>
</dbReference>
<dbReference type="PANTHER" id="PTHR36234:SF5">
    <property type="entry name" value="LYSYL ENDOPEPTIDASE"/>
    <property type="match status" value="1"/>
</dbReference>
<dbReference type="InterPro" id="IPR009003">
    <property type="entry name" value="Peptidase_S1_PA"/>
</dbReference>
<accession>A0ABZ2UW19</accession>
<protein>
    <submittedName>
        <fullName evidence="1">Serine protease</fullName>
    </submittedName>
</protein>
<dbReference type="Pfam" id="PF13365">
    <property type="entry name" value="Trypsin_2"/>
    <property type="match status" value="1"/>
</dbReference>
<proteinExistence type="predicted"/>
<name>A0ABZ2UW19_9CYAN</name>
<keyword evidence="1" id="KW-0378">Hydrolase</keyword>
<sequence>MNEIPKNFGLHRPSLTLYAFHLRNSINQGEEPTVAEAPILWEQLVDLGDKFHITKLKTLPNQLICYQNNQYFPQIEDSFGIEYTNLLHNQEQSLNFQLIPQTRGLELQGLLCPFRLHDTYAIDLTLYSQDTFSISQLSNLNYNNLLLPPKIQASLGQTLLLFGQPIEAQDNYQDLANAFVTQILSERNSTELISTGYLLGNPIFEYESAHTDPAQKLHILVWFKCQDMNQNCMDKVAEILLYLLWCRHKIQYVYYQSRWCDRKAKKLYGKLQNYERRFHQITQTANQRSQLRQLQVDLSNIGLEYARYLGELADHENTIAINEKNYRNKLEKLESLPETNLGLWHQFLRYSQNKLQQQIQTDLRFLERGRDRLQHLKATVQESIATAPVENQSRFGGNSWVQPAVTSFPQNLYYHEHVAVTNDMPGIPENIYPRLWRTLSNCDQFRTNDRLIDFFDSNDLLKAWCNNLPETNSRDERAQRVIAYLDDEYRNDTKENVLMILLHLLKKQIDPVKELHQTLSELIQELEPILAPKSNSKSNLVVLHNNPSLNDLRKAEANPKGEPMFYIAGDEKLLNCARAVARVTVPKIVNGKMKKIPTGTGWLVTSELALTCWHVIEARDPKREPPISASDLQKQIANSVFTFDFTQAGVGIEYGLVQMEHDNLELDYAVVRLRDRQDSPLQRRRFLGLDADIDFKLVTQLYVIQHPKGQPQQRSGGFYKSDLDSNRILHSAPTEEGTSGAPVLNVTNFQVVALHNGENETQKLREATKIQAILSDLQHNRPKLYNEIIAAQSQNQE</sequence>
<keyword evidence="2" id="KW-1185">Reference proteome</keyword>
<gene>
    <name evidence="1" type="ORF">WJM97_06310</name>
</gene>
<dbReference type="EMBL" id="CP150886">
    <property type="protein sequence ID" value="WZB89292.1"/>
    <property type="molecule type" value="Genomic_DNA"/>
</dbReference>
<keyword evidence="1" id="KW-0645">Protease</keyword>
<dbReference type="Proteomes" id="UP001483337">
    <property type="component" value="Chromosome"/>
</dbReference>